<protein>
    <submittedName>
        <fullName evidence="1">Uncharacterized protein</fullName>
    </submittedName>
</protein>
<name>A0A164PQK7_9AGAM</name>
<organism evidence="1 2">
    <name type="scientific">Sistotremastrum niveocremeum HHB9708</name>
    <dbReference type="NCBI Taxonomy" id="1314777"/>
    <lineage>
        <taxon>Eukaryota</taxon>
        <taxon>Fungi</taxon>
        <taxon>Dikarya</taxon>
        <taxon>Basidiomycota</taxon>
        <taxon>Agaricomycotina</taxon>
        <taxon>Agaricomycetes</taxon>
        <taxon>Sistotremastrales</taxon>
        <taxon>Sistotremastraceae</taxon>
        <taxon>Sertulicium</taxon>
        <taxon>Sertulicium niveocremeum</taxon>
    </lineage>
</organism>
<evidence type="ECO:0000313" key="1">
    <source>
        <dbReference type="EMBL" id="KZS88946.1"/>
    </source>
</evidence>
<reference evidence="1 2" key="1">
    <citation type="journal article" date="2016" name="Mol. Biol. Evol.">
        <title>Comparative Genomics of Early-Diverging Mushroom-Forming Fungi Provides Insights into the Origins of Lignocellulose Decay Capabilities.</title>
        <authorList>
            <person name="Nagy L.G."/>
            <person name="Riley R."/>
            <person name="Tritt A."/>
            <person name="Adam C."/>
            <person name="Daum C."/>
            <person name="Floudas D."/>
            <person name="Sun H."/>
            <person name="Yadav J.S."/>
            <person name="Pangilinan J."/>
            <person name="Larsson K.H."/>
            <person name="Matsuura K."/>
            <person name="Barry K."/>
            <person name="Labutti K."/>
            <person name="Kuo R."/>
            <person name="Ohm R.A."/>
            <person name="Bhattacharya S.S."/>
            <person name="Shirouzu T."/>
            <person name="Yoshinaga Y."/>
            <person name="Martin F.M."/>
            <person name="Grigoriev I.V."/>
            <person name="Hibbett D.S."/>
        </authorList>
    </citation>
    <scope>NUCLEOTIDE SEQUENCE [LARGE SCALE GENOMIC DNA]</scope>
    <source>
        <strain evidence="1 2">HHB9708</strain>
    </source>
</reference>
<proteinExistence type="predicted"/>
<gene>
    <name evidence="1" type="ORF">SISNIDRAFT_528174</name>
</gene>
<sequence>MTGCRTATAVAVASHSKFGIWQPVAVASHEEFWKKSSRDWTLELYSASFSRLAARALSAAFDKLMHKVDKISRWLDYRIMSIPFYRVLRILPIAGKTIAWPLWLCSLLVDHWRIDLDQDDQKKLVGAFMDLIAEASDPKLLERAVGSFSYVEWFEDGEGTADQLAKTWNRLTATDTSIRVRETLRARMTQFVKDQNEKSMEIITPKQIQVLASVCPLADRFIAEVYYASFRADNTDLRPLALLPLEECVARVLCSYNHEGKLGDRQTIFYLAEKHCYDLLEEGKGDDVTRIFSHVHRL</sequence>
<evidence type="ECO:0000313" key="2">
    <source>
        <dbReference type="Proteomes" id="UP000076722"/>
    </source>
</evidence>
<dbReference type="EMBL" id="KV419431">
    <property type="protein sequence ID" value="KZS88946.1"/>
    <property type="molecule type" value="Genomic_DNA"/>
</dbReference>
<dbReference type="AlphaFoldDB" id="A0A164PQK7"/>
<accession>A0A164PQK7</accession>
<keyword evidence="2" id="KW-1185">Reference proteome</keyword>
<dbReference type="Proteomes" id="UP000076722">
    <property type="component" value="Unassembled WGS sequence"/>
</dbReference>